<gene>
    <name evidence="2" type="ORF">A5810_002874</name>
    <name evidence="1" type="ORF">A5810_002904</name>
</gene>
<dbReference type="EMBL" id="NGKW01000010">
    <property type="protein sequence ID" value="OTN86781.1"/>
    <property type="molecule type" value="Genomic_DNA"/>
</dbReference>
<reference evidence="1 3" key="1">
    <citation type="submission" date="2017-05" db="EMBL/GenBank/DDBJ databases">
        <title>The Genome Sequence of Enterococcus faecium 7H8_DIV0219.</title>
        <authorList>
            <consortium name="The Broad Institute Genomics Platform"/>
            <consortium name="The Broad Institute Genomic Center for Infectious Diseases"/>
            <person name="Earl A."/>
            <person name="Manson A."/>
            <person name="Schwartman J."/>
            <person name="Gilmore M."/>
            <person name="Abouelleil A."/>
            <person name="Cao P."/>
            <person name="Chapman S."/>
            <person name="Cusick C."/>
            <person name="Shea T."/>
            <person name="Young S."/>
            <person name="Neafsey D."/>
            <person name="Nusbaum C."/>
            <person name="Birren B."/>
        </authorList>
    </citation>
    <scope>NUCLEOTIDE SEQUENCE [LARGE SCALE GENOMIC DNA]</scope>
    <source>
        <strain evidence="1 3">7H8_DIV0219</strain>
    </source>
</reference>
<comment type="caution">
    <text evidence="1">The sequence shown here is derived from an EMBL/GenBank/DDBJ whole genome shotgun (WGS) entry which is preliminary data.</text>
</comment>
<accession>A0A242B0D3</accession>
<dbReference type="PANTHER" id="PTHR30121:SF6">
    <property type="entry name" value="SLR6007 PROTEIN"/>
    <property type="match status" value="1"/>
</dbReference>
<organism evidence="1 3">
    <name type="scientific">Enterococcus faecium</name>
    <name type="common">Streptococcus faecium</name>
    <dbReference type="NCBI Taxonomy" id="1352"/>
    <lineage>
        <taxon>Bacteria</taxon>
        <taxon>Bacillati</taxon>
        <taxon>Bacillota</taxon>
        <taxon>Bacilli</taxon>
        <taxon>Lactobacillales</taxon>
        <taxon>Enterococcaceae</taxon>
        <taxon>Enterococcus</taxon>
    </lineage>
</organism>
<dbReference type="Gene3D" id="3.40.50.300">
    <property type="entry name" value="P-loop containing nucleotide triphosphate hydrolases"/>
    <property type="match status" value="2"/>
</dbReference>
<dbReference type="InterPro" id="IPR051162">
    <property type="entry name" value="T4SS_component"/>
</dbReference>
<dbReference type="PIRSF" id="PIRSF015040">
    <property type="entry name" value="ATPase_SAG2001_prd"/>
    <property type="match status" value="1"/>
</dbReference>
<evidence type="ECO:0000313" key="1">
    <source>
        <dbReference type="EMBL" id="OTN86781.1"/>
    </source>
</evidence>
<protein>
    <recommendedName>
        <fullName evidence="4">ATPase</fullName>
    </recommendedName>
</protein>
<dbReference type="Pfam" id="PF12846">
    <property type="entry name" value="AAA_10"/>
    <property type="match status" value="1"/>
</dbReference>
<dbReference type="Proteomes" id="UP000194885">
    <property type="component" value="Unassembled WGS sequence"/>
</dbReference>
<name>A0A242B0D3_ENTFC</name>
<evidence type="ECO:0000313" key="3">
    <source>
        <dbReference type="Proteomes" id="UP000194885"/>
    </source>
</evidence>
<dbReference type="InterPro" id="IPR027417">
    <property type="entry name" value="P-loop_NTPase"/>
</dbReference>
<dbReference type="InterPro" id="IPR016628">
    <property type="entry name" value="ATPase_SAG2001_prd"/>
</dbReference>
<proteinExistence type="predicted"/>
<dbReference type="RefSeq" id="WP_086323888.1">
    <property type="nucleotide sequence ID" value="NZ_NGKW01000009.1"/>
</dbReference>
<evidence type="ECO:0008006" key="4">
    <source>
        <dbReference type="Google" id="ProtNLM"/>
    </source>
</evidence>
<dbReference type="SUPFAM" id="SSF52540">
    <property type="entry name" value="P-loop containing nucleoside triphosphate hydrolases"/>
    <property type="match status" value="1"/>
</dbReference>
<dbReference type="AlphaFoldDB" id="A0A242B0D3"/>
<dbReference type="PANTHER" id="PTHR30121">
    <property type="entry name" value="UNCHARACTERIZED PROTEIN YJGR-RELATED"/>
    <property type="match status" value="1"/>
</dbReference>
<sequence length="842" mass="96334">MAFVKEPVKALKGNVVLNGDNCIWAYYHVFPRTISKNTPKKTQETKEMMARLMLLLAEYDDVELFMYPRTMNLQTKFEKLGEGFSPESEEIGQYYARETVTLLEREGHVYRPSFVLGVKVKEHATVESFHDVLKLIWIEIGSSFARLVGLEVDDLEALFSESDPYVKEVTQLLYSFSIRPLTKKELLYFNRLQYIRGMAHKVEEQNNWNVLKDNQGTFLRIPKEHKGLLQLEDELGTSYLAFLPIGETPENMKNCDLFQFAQDLPFPAELRVKVHYPELKGQKGIGLKLNWLSERFKTEHKELVQNDEEPSDRLLTVRGLVKHLKQRVNNGQPVVDWFACFVVYGQTAEEIRQNSASIIQQLSPYIKVHRAKNDQKELFYKCLLGQPLGNQLYWKHRTTLEVIGELLFSAVTELGMDSGWYIGRQDTLGDSGSRGEKTPLEELIYASNRFVFLNLLAIAEGIKGALFDAPHVAVTGKTGKGKTFLVGLLFLYNSFMDVQSLFVDPKGEKRKWFTKLIKDPYYQENYPLFVDHLKKMSYVTLDATNKRNYGVLDPIVCLSRVDAKQVAQDMIDELSPLGSNHLLKGAVLKGIQEVLARKEAGEQVGLMHVIDYLETMEQKEVKEYGEFLRLTVEDSILRLGFSYGENPGLDFNAKTTILEIQDLKLPNDAVRPELYTDADRKSLCLMISLGRFCEMFGKRDSSKKTAIYFTEAWVFNNSNAGRSIIAAMARVGRSQMNQLVLDTQFIGDLGSDKEKGNFGVVFAFDEDSEREEILKHLRLEINEANLAEMSHMIKGQCWMLDPYGRVGKLNVHSLFEEMTAALQTTEKTSHSRVEEQDTLVMQ</sequence>
<evidence type="ECO:0000313" key="2">
    <source>
        <dbReference type="EMBL" id="OTN86804.1"/>
    </source>
</evidence>
<dbReference type="EMBL" id="NGKW01000009">
    <property type="protein sequence ID" value="OTN86804.1"/>
    <property type="molecule type" value="Genomic_DNA"/>
</dbReference>